<comment type="caution">
    <text evidence="1">The sequence shown here is derived from an EMBL/GenBank/DDBJ whole genome shotgun (WGS) entry which is preliminary data.</text>
</comment>
<gene>
    <name evidence="1" type="ORF">HK107_05275</name>
</gene>
<dbReference type="Pfam" id="PF20099">
    <property type="entry name" value="DUF6489"/>
    <property type="match status" value="1"/>
</dbReference>
<reference evidence="1 2" key="1">
    <citation type="submission" date="2020-05" db="EMBL/GenBank/DDBJ databases">
        <title>Parvularcula mediterraneae sp. nov., isolated from polypropylene straw from shallow seawater of the seashore of Laganas in Zakynthos island, Greece.</title>
        <authorList>
            <person name="Szabo I."/>
            <person name="Al-Omari J."/>
            <person name="Rado J."/>
            <person name="Szerdahelyi G.S."/>
        </authorList>
    </citation>
    <scope>NUCLEOTIDE SEQUENCE [LARGE SCALE GENOMIC DNA]</scope>
    <source>
        <strain evidence="1 2">ZS-1/3</strain>
    </source>
</reference>
<organism evidence="1 2">
    <name type="scientific">Parvularcula mediterranea</name>
    <dbReference type="NCBI Taxonomy" id="2732508"/>
    <lineage>
        <taxon>Bacteria</taxon>
        <taxon>Pseudomonadati</taxon>
        <taxon>Pseudomonadota</taxon>
        <taxon>Alphaproteobacteria</taxon>
        <taxon>Parvularculales</taxon>
        <taxon>Parvularculaceae</taxon>
        <taxon>Parvularcula</taxon>
    </lineage>
</organism>
<evidence type="ECO:0000313" key="1">
    <source>
        <dbReference type="EMBL" id="NNU15729.1"/>
    </source>
</evidence>
<dbReference type="EMBL" id="JABFCX010000002">
    <property type="protein sequence ID" value="NNU15729.1"/>
    <property type="molecule type" value="Genomic_DNA"/>
</dbReference>
<evidence type="ECO:0000313" key="2">
    <source>
        <dbReference type="Proteomes" id="UP000536835"/>
    </source>
</evidence>
<accession>A0A7Y3W4P1</accession>
<dbReference type="AlphaFoldDB" id="A0A7Y3W4P1"/>
<dbReference type="Proteomes" id="UP000536835">
    <property type="component" value="Unassembled WGS sequence"/>
</dbReference>
<proteinExistence type="predicted"/>
<sequence length="80" mass="8695">MKISIDIDCTPAEARAFFGLPDLTAVNEVVTEALKVRVQENIDTLSDPVRFWERAMATSGQSFDAMQAAFGQAMKAADKG</sequence>
<protein>
    <submittedName>
        <fullName evidence="1">Uncharacterized protein</fullName>
    </submittedName>
</protein>
<name>A0A7Y3W4P1_9PROT</name>
<keyword evidence="2" id="KW-1185">Reference proteome</keyword>
<dbReference type="RefSeq" id="WP_173197382.1">
    <property type="nucleotide sequence ID" value="NZ_JABFCX010000002.1"/>
</dbReference>
<dbReference type="InterPro" id="IPR045502">
    <property type="entry name" value="DUF6489"/>
</dbReference>